<evidence type="ECO:0000256" key="7">
    <source>
        <dbReference type="ARBA" id="ARBA00031961"/>
    </source>
</evidence>
<evidence type="ECO:0000256" key="6">
    <source>
        <dbReference type="ARBA" id="ARBA00023242"/>
    </source>
</evidence>
<dbReference type="InterPro" id="IPR021629">
    <property type="entry name" value="Mediator_Med23"/>
</dbReference>
<reference evidence="9 10" key="1">
    <citation type="submission" date="2024-10" db="EMBL/GenBank/DDBJ databases">
        <authorList>
            <person name="Kim D."/>
        </authorList>
    </citation>
    <scope>NUCLEOTIDE SEQUENCE [LARGE SCALE GENOMIC DNA]</scope>
    <source>
        <strain evidence="9">BH-2024</strain>
    </source>
</reference>
<dbReference type="Pfam" id="PF11573">
    <property type="entry name" value="Med23"/>
    <property type="match status" value="1"/>
</dbReference>
<evidence type="ECO:0000256" key="1">
    <source>
        <dbReference type="ARBA" id="ARBA00004123"/>
    </source>
</evidence>
<feature type="compositionally biased region" description="Polar residues" evidence="8">
    <location>
        <begin position="1657"/>
        <end position="1672"/>
    </location>
</feature>
<name>A0ABD2LZG6_9BILA</name>
<accession>A0ABD2LZG6</accession>
<gene>
    <name evidence="9" type="ORF">niasHT_007937</name>
</gene>
<feature type="compositionally biased region" description="Low complexity" evidence="8">
    <location>
        <begin position="1540"/>
        <end position="1552"/>
    </location>
</feature>
<evidence type="ECO:0000313" key="10">
    <source>
        <dbReference type="Proteomes" id="UP001620626"/>
    </source>
</evidence>
<comment type="similarity">
    <text evidence="2">Belongs to the Mediator complex subunit 23 family.</text>
</comment>
<evidence type="ECO:0000256" key="2">
    <source>
        <dbReference type="ARBA" id="ARBA00010222"/>
    </source>
</evidence>
<keyword evidence="10" id="KW-1185">Reference proteome</keyword>
<sequence>MDDSTLSSSSALPFHSPIEASSSSSVTSSNFNFLCIGNEAEKLKWLVLNHVRPNALKKMFEPLMQKRRRAVNLEDELVCVQACMLLQSLTDRNKQPVELEQACLSLIGLLSTEKTHLNALDRIITKIIMAAYEEKVITLLLTCQLLVASIDFRMKIPLNPQKIRFVRKSMDQLDYKNMRDLLKQLLVEKLDKMQCQLTEYQQRNLAPIEELVIDLIDRSKNYCPALFFINEISRMDPCHTSIHFLPRVSWKIREMIASFRPLAEIGSMLGRSWMWPVPASPSFSWSSPTCSAWKLDEKQCKLYFKTHLPYSSENTTPQTYLQYILFKQPHGQDNLNHILRSSTSQTPCSRIQCDEVIQLLILEAMCAMEDSEQPVLAPVNQYNWLHLSHLVTHALYMQNCTLSELLKMLLPQLRSCQYLRAKDELMWILLQLVAYARSREKNLVQQQQQQNGQNGAQMLSVVGLGAQNRELVLDIFNVLYTDKNMNWATTCSTENPLNMVFLCFLVIALTDSLSILFAFPIPSTSEESQPQPPEKLKPLIDFIEKQLDASKPLDKTLALLAVIANSYSNNREVFEEHVSSAVFRILGQSIVHQQQPHQPEKCWVLPGGRRTEQNLRALDLTFLDSLTFHAKLQIYKSTFRLYSQLFHKDATPNFALIRLPTPALVESLARLLLSTELIDLNGTIFYTHIFSALYYATTVPTNESEQKLYPVRIDFLAVLLELHNFRLQNIVFGWKWSIEMRSRFLYQVLEALVRSPVSAAPCPSSNTLQLCALLEQTIQRFVQCTWPQDLLNFSQLLMGKTLPNPLMAMPEHYRLFLLAVFRAVKLLGADHLQFSAQDLGQRWPLSELRWFPPNILRSIVPNESDLPQLEQMQLAQQAQEMVDLQNISFQEAQRLMHLDAEFFGLDSPPCHPTAPSLLVSIFRCLHEFTNFHPQLPPGKQSHQSAPNFPALCYKLLSLQSNRDLHRSTNALVDYLVWKCQGDASQAPSEMLTDESLSLQQIDLSMVGVLNDMLFVHQFVSVERFLLSLALHPSDDSSIRTSLFLLAALLDNKLSSFYDRLHACHSFAPAHSNTTSANSEEFFIQIADFSKKYPECSYTEMYQKTMDSTFQQSPEQQRDLMNLPIYYGHLADRILPLIDIIFQRALEVDIGPKVLDSFLRNFGPLYRLHPQPMTFLYETLYTLDSFNRDSPIGRQTIRKFVVNIVLKLEQEEGTHSTRAGAGYHSKLLTPEFVLHHHNMPPIRFCRVLVERIVQASTYTHQPPQFVHRDWRFAEYPPAGQALTSAWVELLASQHTPAAIVDALVDLAIRRPIFRPQDTLNALGLLLTGLPSSFQAFFLDRIEESFDWSQIASVDADPSQLFESLSHEVYLHSDSRILSMLALIHSFCQHGGNNSLSIIPDFVINRLAHKVDNEAQLVYFLRIVVPYLQRIHEKERNKHMPEVSHGHNVRLGQLQISATPYIISIYNVLGDLVQKVGRLHYEDTICDLLYQFKYMFVGYTLKEQTEIFILNFPDSMREKLKFLFTHSSTAAAAVENQQQMLQQQQQQLHHQQSQGNLMSGGVLHLPPGAHPPHFSSGAFPPLSSAGQQLSFPMESATHQQQQQQVLPLHHAQQQQQQQQPAALIGMLQRQSREDEGQRQNQAGQMQQQINQQQVEQMGTAGSITTANQQQQQSTPAPLSVSSVSSAALSPHLMVPFSCPSTSSPVDPSTPMQFISHHPQQQGVPPPPPYQMHPMTMSEASVGHIPSHAAFPASSAGPSASTSSFPQHPSMVMHSHAGPPPHHQQQMVSSVQFQQQQHQHMLQQHQMASGGVPISFGSVPNTSAEALPSGTFFPMGFQPHQMHSHQMTAEHHQPPPESMMAQHSFPSHFSQSGSSSSSAIPPTADGFHRQGM</sequence>
<organism evidence="9 10">
    <name type="scientific">Heterodera trifolii</name>
    <dbReference type="NCBI Taxonomy" id="157864"/>
    <lineage>
        <taxon>Eukaryota</taxon>
        <taxon>Metazoa</taxon>
        <taxon>Ecdysozoa</taxon>
        <taxon>Nematoda</taxon>
        <taxon>Chromadorea</taxon>
        <taxon>Rhabditida</taxon>
        <taxon>Tylenchina</taxon>
        <taxon>Tylenchomorpha</taxon>
        <taxon>Tylenchoidea</taxon>
        <taxon>Heteroderidae</taxon>
        <taxon>Heteroderinae</taxon>
        <taxon>Heterodera</taxon>
    </lineage>
</organism>
<comment type="subcellular location">
    <subcellularLocation>
        <location evidence="1">Nucleus</location>
    </subcellularLocation>
</comment>
<evidence type="ECO:0000256" key="5">
    <source>
        <dbReference type="ARBA" id="ARBA00023163"/>
    </source>
</evidence>
<feature type="region of interest" description="Disordered" evidence="8">
    <location>
        <begin position="1746"/>
        <end position="1781"/>
    </location>
</feature>
<dbReference type="PANTHER" id="PTHR12691:SF10">
    <property type="entry name" value="MEDIATOR OF RNA POLYMERASE II TRANSCRIPTION SUBUNIT 23"/>
    <property type="match status" value="1"/>
</dbReference>
<dbReference type="GO" id="GO:0005634">
    <property type="term" value="C:nucleus"/>
    <property type="evidence" value="ECO:0007669"/>
    <property type="project" value="UniProtKB-SubCell"/>
</dbReference>
<feature type="compositionally biased region" description="Low complexity" evidence="8">
    <location>
        <begin position="1859"/>
        <end position="1875"/>
    </location>
</feature>
<dbReference type="Proteomes" id="UP001620626">
    <property type="component" value="Unassembled WGS sequence"/>
</dbReference>
<protein>
    <recommendedName>
        <fullName evidence="3">Mediator of RNA polymerase II transcription subunit 23</fullName>
    </recommendedName>
    <alternativeName>
        <fullName evidence="7">Mediator complex subunit 23</fullName>
    </alternativeName>
</protein>
<feature type="region of interest" description="Disordered" evidence="8">
    <location>
        <begin position="1842"/>
        <end position="1889"/>
    </location>
</feature>
<feature type="region of interest" description="Disordered" evidence="8">
    <location>
        <begin position="1540"/>
        <end position="1680"/>
    </location>
</feature>
<feature type="compositionally biased region" description="Low complexity" evidence="8">
    <location>
        <begin position="1746"/>
        <end position="1763"/>
    </location>
</feature>
<dbReference type="EMBL" id="JBICBT010000207">
    <property type="protein sequence ID" value="KAL3120645.1"/>
    <property type="molecule type" value="Genomic_DNA"/>
</dbReference>
<keyword evidence="5" id="KW-0804">Transcription</keyword>
<evidence type="ECO:0000256" key="4">
    <source>
        <dbReference type="ARBA" id="ARBA00023015"/>
    </source>
</evidence>
<evidence type="ECO:0000313" key="9">
    <source>
        <dbReference type="EMBL" id="KAL3120645.1"/>
    </source>
</evidence>
<keyword evidence="4" id="KW-0805">Transcription regulation</keyword>
<dbReference type="PANTHER" id="PTHR12691">
    <property type="entry name" value="MEDIATOR OF RNA POLYMERASE II TRANSCRIPTION SUBUNIT 23"/>
    <property type="match status" value="1"/>
</dbReference>
<evidence type="ECO:0000256" key="8">
    <source>
        <dbReference type="SAM" id="MobiDB-lite"/>
    </source>
</evidence>
<keyword evidence="6" id="KW-0539">Nucleus</keyword>
<feature type="compositionally biased region" description="Low complexity" evidence="8">
    <location>
        <begin position="1596"/>
        <end position="1621"/>
    </location>
</feature>
<comment type="caution">
    <text evidence="9">The sequence shown here is derived from an EMBL/GenBank/DDBJ whole genome shotgun (WGS) entry which is preliminary data.</text>
</comment>
<evidence type="ECO:0000256" key="3">
    <source>
        <dbReference type="ARBA" id="ARBA00019696"/>
    </source>
</evidence>
<feature type="compositionally biased region" description="Low complexity" evidence="8">
    <location>
        <begin position="1636"/>
        <end position="1654"/>
    </location>
</feature>
<proteinExistence type="inferred from homology"/>